<keyword evidence="1" id="KW-1133">Transmembrane helix</keyword>
<evidence type="ECO:0000256" key="1">
    <source>
        <dbReference type="SAM" id="Phobius"/>
    </source>
</evidence>
<keyword evidence="1" id="KW-0812">Transmembrane</keyword>
<reference evidence="2 4" key="1">
    <citation type="submission" date="2016-02" db="EMBL/GenBank/DDBJ databases">
        <authorList>
            <person name="Holder M.E."/>
            <person name="Ajami N.J."/>
            <person name="Petrosino J.F."/>
        </authorList>
    </citation>
    <scope>NUCLEOTIDE SEQUENCE [LARGE SCALE GENOMIC DNA]</scope>
    <source>
        <strain evidence="2 4">CCUG 32990</strain>
    </source>
</reference>
<evidence type="ECO:0000313" key="5">
    <source>
        <dbReference type="Proteomes" id="UP000215539"/>
    </source>
</evidence>
<dbReference type="AlphaFoldDB" id="A0AAX2H0P7"/>
<evidence type="ECO:0000313" key="2">
    <source>
        <dbReference type="EMBL" id="AMD85750.1"/>
    </source>
</evidence>
<feature type="transmembrane region" description="Helical" evidence="1">
    <location>
        <begin position="76"/>
        <end position="94"/>
    </location>
</feature>
<protein>
    <submittedName>
        <fullName evidence="3">Uncharacterized protein</fullName>
    </submittedName>
</protein>
<dbReference type="Proteomes" id="UP000215539">
    <property type="component" value="Chromosome 1"/>
</dbReference>
<name>A0AAX2H0P7_9FLAO</name>
<dbReference type="KEGG" id="chg:AXF12_09630"/>
<keyword evidence="1" id="KW-0472">Membrane</keyword>
<evidence type="ECO:0000313" key="4">
    <source>
        <dbReference type="Proteomes" id="UP000065822"/>
    </source>
</evidence>
<dbReference type="EMBL" id="CP014227">
    <property type="protein sequence ID" value="AMD85750.1"/>
    <property type="molecule type" value="Genomic_DNA"/>
</dbReference>
<organism evidence="3 5">
    <name type="scientific">Capnocytophaga haemolytica</name>
    <dbReference type="NCBI Taxonomy" id="45243"/>
    <lineage>
        <taxon>Bacteria</taxon>
        <taxon>Pseudomonadati</taxon>
        <taxon>Bacteroidota</taxon>
        <taxon>Flavobacteriia</taxon>
        <taxon>Flavobacteriales</taxon>
        <taxon>Flavobacteriaceae</taxon>
        <taxon>Capnocytophaga</taxon>
    </lineage>
</organism>
<keyword evidence="4" id="KW-1185">Reference proteome</keyword>
<sequence>MYKIAKYGALALGAISVILWLVLSMSDAQSVQEFMNNASLQWLFILMYVLLAIAIIAVVVSALINILASPKALKKTLIYTGGFIVILLLSYVFSSGNDATEKWVGAGLIAFYILALVAVGALVAANVKKALMR</sequence>
<dbReference type="EMBL" id="LT906449">
    <property type="protein sequence ID" value="SNV16058.1"/>
    <property type="molecule type" value="Genomic_DNA"/>
</dbReference>
<feature type="transmembrane region" description="Helical" evidence="1">
    <location>
        <begin position="44"/>
        <end position="64"/>
    </location>
</feature>
<gene>
    <name evidence="2" type="ORF">AXF12_09630</name>
    <name evidence="3" type="ORF">SAMEA44541418_02231</name>
</gene>
<accession>A0AAX2H0P7</accession>
<proteinExistence type="predicted"/>
<feature type="transmembrane region" description="Helical" evidence="1">
    <location>
        <begin position="106"/>
        <end position="127"/>
    </location>
</feature>
<dbReference type="RefSeq" id="WP_066430638.1">
    <property type="nucleotide sequence ID" value="NZ_CP014227.1"/>
</dbReference>
<evidence type="ECO:0000313" key="3">
    <source>
        <dbReference type="EMBL" id="SNV16058.1"/>
    </source>
</evidence>
<dbReference type="Proteomes" id="UP000065822">
    <property type="component" value="Chromosome"/>
</dbReference>
<reference evidence="3 5" key="2">
    <citation type="submission" date="2017-06" db="EMBL/GenBank/DDBJ databases">
        <authorList>
            <consortium name="Pathogen Informatics"/>
        </authorList>
    </citation>
    <scope>NUCLEOTIDE SEQUENCE [LARGE SCALE GENOMIC DNA]</scope>
    <source>
        <strain evidence="3 5">NCTC12947</strain>
    </source>
</reference>